<dbReference type="AlphaFoldDB" id="A0A6G0SX17"/>
<dbReference type="InterPro" id="IPR012337">
    <property type="entry name" value="RNaseH-like_sf"/>
</dbReference>
<dbReference type="PANTHER" id="PTHR45749">
    <property type="match status" value="1"/>
</dbReference>
<feature type="domain" description="HAT C-terminal dimerisation" evidence="1">
    <location>
        <begin position="495"/>
        <end position="535"/>
    </location>
</feature>
<dbReference type="GO" id="GO:0046983">
    <property type="term" value="F:protein dimerization activity"/>
    <property type="evidence" value="ECO:0007669"/>
    <property type="project" value="InterPro"/>
</dbReference>
<comment type="caution">
    <text evidence="2">The sequence shown here is derived from an EMBL/GenBank/DDBJ whole genome shotgun (WGS) entry which is preliminary data.</text>
</comment>
<dbReference type="EMBL" id="VYZN01000511">
    <property type="protein sequence ID" value="KAE9522916.1"/>
    <property type="molecule type" value="Genomic_DNA"/>
</dbReference>
<dbReference type="PANTHER" id="PTHR45749:SF23">
    <property type="entry name" value="ZINC FINGER MYM-TYPE PROTEIN 1-LIKE"/>
    <property type="match status" value="1"/>
</dbReference>
<proteinExistence type="predicted"/>
<name>A0A6G0SX17_APHGL</name>
<keyword evidence="3" id="KW-1185">Reference proteome</keyword>
<dbReference type="InterPro" id="IPR008906">
    <property type="entry name" value="HATC_C_dom"/>
</dbReference>
<protein>
    <recommendedName>
        <fullName evidence="1">HAT C-terminal dimerisation domain-containing protein</fullName>
    </recommendedName>
</protein>
<evidence type="ECO:0000313" key="2">
    <source>
        <dbReference type="EMBL" id="KAE9522916.1"/>
    </source>
</evidence>
<evidence type="ECO:0000259" key="1">
    <source>
        <dbReference type="Pfam" id="PF05699"/>
    </source>
</evidence>
<organism evidence="2 3">
    <name type="scientific">Aphis glycines</name>
    <name type="common">Soybean aphid</name>
    <dbReference type="NCBI Taxonomy" id="307491"/>
    <lineage>
        <taxon>Eukaryota</taxon>
        <taxon>Metazoa</taxon>
        <taxon>Ecdysozoa</taxon>
        <taxon>Arthropoda</taxon>
        <taxon>Hexapoda</taxon>
        <taxon>Insecta</taxon>
        <taxon>Pterygota</taxon>
        <taxon>Neoptera</taxon>
        <taxon>Paraneoptera</taxon>
        <taxon>Hemiptera</taxon>
        <taxon>Sternorrhyncha</taxon>
        <taxon>Aphidomorpha</taxon>
        <taxon>Aphidoidea</taxon>
        <taxon>Aphididae</taxon>
        <taxon>Aphidini</taxon>
        <taxon>Aphis</taxon>
        <taxon>Aphis</taxon>
    </lineage>
</organism>
<gene>
    <name evidence="2" type="ORF">AGLY_016727</name>
</gene>
<evidence type="ECO:0000313" key="3">
    <source>
        <dbReference type="Proteomes" id="UP000475862"/>
    </source>
</evidence>
<dbReference type="SUPFAM" id="SSF53098">
    <property type="entry name" value="Ribonuclease H-like"/>
    <property type="match status" value="1"/>
</dbReference>
<reference evidence="2 3" key="1">
    <citation type="submission" date="2019-08" db="EMBL/GenBank/DDBJ databases">
        <title>The genome of the soybean aphid Biotype 1, its phylome, world population structure and adaptation to the North American continent.</title>
        <authorList>
            <person name="Giordano R."/>
            <person name="Donthu R.K."/>
            <person name="Hernandez A.G."/>
            <person name="Wright C.L."/>
            <person name="Zimin A.V."/>
        </authorList>
    </citation>
    <scope>NUCLEOTIDE SEQUENCE [LARGE SCALE GENOMIC DNA]</scope>
    <source>
        <tissue evidence="2">Whole aphids</tissue>
    </source>
</reference>
<dbReference type="Proteomes" id="UP000475862">
    <property type="component" value="Unassembled WGS sequence"/>
</dbReference>
<sequence>MKITQFRETLVDTILGLNNQGSQEVQQARVYDMIGSEFKKCAREKLEKYDEELKHNAKIYSFFNRLIIPSSSKNLKLSERKNKEQWKNVHKNKEILLKTIFLKTAVNVCKLFGDDSQFGNQGFNDWKNANKRILHHENSKKHKDNIIRFSYRQRENERIDTKLCQQIIEKKQYWSAVLTREIEIIKFLASRGLSFRVDSTPDIAHIDQLIFMFRYVLPSGSPVERFFMFIDNIGHKSKELADTIIEVLKNNEIPIEDCRGQSYDNATNMSGHYSGLQTRIKNINPLAEYVPCAVTRWSARADACYALFKSYSEIVNACDSIANDVNEKIICRNEAKRLVKLLNSLEMDLTLQIKNCKLEGFKYFEEKRKVVSNCYIYKADIIFDDTESNSEEHSDGQTLFKRNAYFVIINNLVASLALRNKAYIRHQNTFGCIPMLFNLPNTQDIRDTCNVVAKEFVSDIKNGSILTDECNHFVTLLSKEIEFKNTENHSNNNFDELFPNLCIVFRIYLSATLTNCSGERSFSVLKRIKNYLRSTTLSNRPEGTPKVIISKQRRLSTTSKSSDHRTTSDEIPCATHAAHHHKSFVPNNDSGILRVADLSLLTELVVTFRYIQRRRKA</sequence>
<dbReference type="Pfam" id="PF05699">
    <property type="entry name" value="Dimer_Tnp_hAT"/>
    <property type="match status" value="1"/>
</dbReference>
<accession>A0A6G0SX17</accession>